<sequence>MAVFALIIAIGALGLGVYQVFFVSGPTGPTGPAGEDSSIRNTWSDHHYASVKTNPTLTWIHADQLLINFTVNTGESAFFLFSTLATVQAGVPKYMYLNFAVDGVRLSGPAHPWYIFQTQGEVIRAPISFHYVFETISAGAHNLSIHIYGNDLSNDIFSSTLLVQTFIS</sequence>
<proteinExistence type="predicted"/>
<accession>A0A0F9PST0</accession>
<protein>
    <submittedName>
        <fullName evidence="1">Uncharacterized protein</fullName>
    </submittedName>
</protein>
<name>A0A0F9PST0_9ZZZZ</name>
<dbReference type="AlphaFoldDB" id="A0A0F9PST0"/>
<reference evidence="1" key="1">
    <citation type="journal article" date="2015" name="Nature">
        <title>Complex archaea that bridge the gap between prokaryotes and eukaryotes.</title>
        <authorList>
            <person name="Spang A."/>
            <person name="Saw J.H."/>
            <person name="Jorgensen S.L."/>
            <person name="Zaremba-Niedzwiedzka K."/>
            <person name="Martijn J."/>
            <person name="Lind A.E."/>
            <person name="van Eijk R."/>
            <person name="Schleper C."/>
            <person name="Guy L."/>
            <person name="Ettema T.J."/>
        </authorList>
    </citation>
    <scope>NUCLEOTIDE SEQUENCE</scope>
</reference>
<organism evidence="1">
    <name type="scientific">marine sediment metagenome</name>
    <dbReference type="NCBI Taxonomy" id="412755"/>
    <lineage>
        <taxon>unclassified sequences</taxon>
        <taxon>metagenomes</taxon>
        <taxon>ecological metagenomes</taxon>
    </lineage>
</organism>
<dbReference type="EMBL" id="LAZR01005910">
    <property type="protein sequence ID" value="KKM96212.1"/>
    <property type="molecule type" value="Genomic_DNA"/>
</dbReference>
<gene>
    <name evidence="1" type="ORF">LCGC14_1180440</name>
</gene>
<comment type="caution">
    <text evidence="1">The sequence shown here is derived from an EMBL/GenBank/DDBJ whole genome shotgun (WGS) entry which is preliminary data.</text>
</comment>
<evidence type="ECO:0000313" key="1">
    <source>
        <dbReference type="EMBL" id="KKM96212.1"/>
    </source>
</evidence>